<keyword evidence="5 6" id="KW-0472">Membrane</keyword>
<evidence type="ECO:0000313" key="7">
    <source>
        <dbReference type="EMBL" id="GAA3874927.1"/>
    </source>
</evidence>
<evidence type="ECO:0000256" key="4">
    <source>
        <dbReference type="ARBA" id="ARBA00022989"/>
    </source>
</evidence>
<dbReference type="InterPro" id="IPR030922">
    <property type="entry name" value="LptF"/>
</dbReference>
<proteinExistence type="predicted"/>
<comment type="subcellular location">
    <subcellularLocation>
        <location evidence="1">Cell membrane</location>
        <topology evidence="1">Multi-pass membrane protein</topology>
    </subcellularLocation>
</comment>
<sequence>MGKFDRYLLQQLLMLFGFFCLLLTLIFWVNRAVTLLDWLMGDGQSVATFFRLSLLSLPGVIVNLLPIAGFIAAVYATNRLSSESELVVVQAAGYSPYRMARPVIIYGLIVTAMVAMLAHVLEPLANREQEVRRVEISRDVTARLLTEGTFVHPVSGVTFYVREITPAGELIDVYLSNSRNADQRQSFTARRALIVEENNEPLLLMFDGAAQVYNLETKALAITRFESFAYGLGDWLQPADTPRWRTRTLTTAQLISRPADVLAQSQATPQEMVTEIHSRNNRAFMGLAASLLGFSALLVGGFSRFGLWRQIFLGVVIMVAIKSLDNSVAAMVERTPAKWPLLYLVNVIGVAASFGLLWLAAHPHLDLGRARRARAARMEAS</sequence>
<comment type="caution">
    <text evidence="7">The sequence shown here is derived from an EMBL/GenBank/DDBJ whole genome shotgun (WGS) entry which is preliminary data.</text>
</comment>
<feature type="transmembrane region" description="Helical" evidence="6">
    <location>
        <begin position="341"/>
        <end position="361"/>
    </location>
</feature>
<keyword evidence="3 6" id="KW-0812">Transmembrane</keyword>
<keyword evidence="4 6" id="KW-1133">Transmembrane helix</keyword>
<dbReference type="NCBIfam" id="TIGR04407">
    <property type="entry name" value="LptF_YjgP"/>
    <property type="match status" value="1"/>
</dbReference>
<feature type="transmembrane region" description="Helical" evidence="6">
    <location>
        <begin position="283"/>
        <end position="302"/>
    </location>
</feature>
<evidence type="ECO:0000256" key="6">
    <source>
        <dbReference type="SAM" id="Phobius"/>
    </source>
</evidence>
<evidence type="ECO:0000256" key="3">
    <source>
        <dbReference type="ARBA" id="ARBA00022692"/>
    </source>
</evidence>
<evidence type="ECO:0000313" key="8">
    <source>
        <dbReference type="Proteomes" id="UP001399917"/>
    </source>
</evidence>
<dbReference type="Pfam" id="PF03739">
    <property type="entry name" value="LptF_LptG"/>
    <property type="match status" value="1"/>
</dbReference>
<evidence type="ECO:0000256" key="2">
    <source>
        <dbReference type="ARBA" id="ARBA00022475"/>
    </source>
</evidence>
<reference evidence="8" key="1">
    <citation type="journal article" date="2019" name="Int. J. Syst. Evol. Microbiol.">
        <title>The Global Catalogue of Microorganisms (GCM) 10K type strain sequencing project: providing services to taxonomists for standard genome sequencing and annotation.</title>
        <authorList>
            <consortium name="The Broad Institute Genomics Platform"/>
            <consortium name="The Broad Institute Genome Sequencing Center for Infectious Disease"/>
            <person name="Wu L."/>
            <person name="Ma J."/>
        </authorList>
    </citation>
    <scope>NUCLEOTIDE SEQUENCE [LARGE SCALE GENOMIC DNA]</scope>
    <source>
        <strain evidence="8">JCM 17190</strain>
    </source>
</reference>
<keyword evidence="2" id="KW-1003">Cell membrane</keyword>
<organism evidence="7 8">
    <name type="scientific">Celeribacter arenosi</name>
    <dbReference type="NCBI Taxonomy" id="792649"/>
    <lineage>
        <taxon>Bacteria</taxon>
        <taxon>Pseudomonadati</taxon>
        <taxon>Pseudomonadota</taxon>
        <taxon>Alphaproteobacteria</taxon>
        <taxon>Rhodobacterales</taxon>
        <taxon>Roseobacteraceae</taxon>
        <taxon>Celeribacter</taxon>
    </lineage>
</organism>
<protein>
    <submittedName>
        <fullName evidence="7">LPS export ABC transporter permease LptF</fullName>
    </submittedName>
</protein>
<feature type="transmembrane region" description="Helical" evidence="6">
    <location>
        <begin position="103"/>
        <end position="121"/>
    </location>
</feature>
<feature type="transmembrane region" description="Helical" evidence="6">
    <location>
        <begin position="12"/>
        <end position="29"/>
    </location>
</feature>
<dbReference type="InterPro" id="IPR005495">
    <property type="entry name" value="LptG/LptF_permease"/>
</dbReference>
<gene>
    <name evidence="7" type="primary">lptF</name>
    <name evidence="7" type="ORF">GCM10022404_25930</name>
</gene>
<evidence type="ECO:0000256" key="1">
    <source>
        <dbReference type="ARBA" id="ARBA00004651"/>
    </source>
</evidence>
<name>A0ABP7KEF8_9RHOB</name>
<feature type="transmembrane region" description="Helical" evidence="6">
    <location>
        <begin position="49"/>
        <end position="76"/>
    </location>
</feature>
<dbReference type="Proteomes" id="UP001399917">
    <property type="component" value="Unassembled WGS sequence"/>
</dbReference>
<dbReference type="EMBL" id="BAABDF010000007">
    <property type="protein sequence ID" value="GAA3874927.1"/>
    <property type="molecule type" value="Genomic_DNA"/>
</dbReference>
<dbReference type="PANTHER" id="PTHR33529:SF6">
    <property type="entry name" value="YJGP_YJGQ FAMILY PERMEASE"/>
    <property type="match status" value="1"/>
</dbReference>
<evidence type="ECO:0000256" key="5">
    <source>
        <dbReference type="ARBA" id="ARBA00023136"/>
    </source>
</evidence>
<dbReference type="RefSeq" id="WP_344847720.1">
    <property type="nucleotide sequence ID" value="NZ_BAABDF010000007.1"/>
</dbReference>
<dbReference type="PANTHER" id="PTHR33529">
    <property type="entry name" value="SLR0882 PROTEIN-RELATED"/>
    <property type="match status" value="1"/>
</dbReference>
<keyword evidence="8" id="KW-1185">Reference proteome</keyword>
<accession>A0ABP7KEF8</accession>